<dbReference type="Proteomes" id="UP001057738">
    <property type="component" value="Chromosome"/>
</dbReference>
<dbReference type="InterPro" id="IPR028978">
    <property type="entry name" value="Chorismate_lyase_/UTRA_dom_sf"/>
</dbReference>
<dbReference type="SMART" id="SM00345">
    <property type="entry name" value="HTH_GNTR"/>
    <property type="match status" value="1"/>
</dbReference>
<dbReference type="RefSeq" id="WP_257855561.1">
    <property type="nucleotide sequence ID" value="NZ_CP102514.1"/>
</dbReference>
<dbReference type="PROSITE" id="PS50949">
    <property type="entry name" value="HTH_GNTR"/>
    <property type="match status" value="1"/>
</dbReference>
<evidence type="ECO:0000313" key="6">
    <source>
        <dbReference type="Proteomes" id="UP001057738"/>
    </source>
</evidence>
<dbReference type="InterPro" id="IPR036388">
    <property type="entry name" value="WH-like_DNA-bd_sf"/>
</dbReference>
<dbReference type="InterPro" id="IPR011663">
    <property type="entry name" value="UTRA"/>
</dbReference>
<evidence type="ECO:0000256" key="1">
    <source>
        <dbReference type="ARBA" id="ARBA00023015"/>
    </source>
</evidence>
<dbReference type="SUPFAM" id="SSF64288">
    <property type="entry name" value="Chorismate lyase-like"/>
    <property type="match status" value="1"/>
</dbReference>
<accession>A0ABY5PTC8</accession>
<dbReference type="PANTHER" id="PTHR44846:SF17">
    <property type="entry name" value="GNTR-FAMILY TRANSCRIPTIONAL REGULATOR"/>
    <property type="match status" value="1"/>
</dbReference>
<dbReference type="InterPro" id="IPR000524">
    <property type="entry name" value="Tscrpt_reg_HTH_GntR"/>
</dbReference>
<dbReference type="SUPFAM" id="SSF46785">
    <property type="entry name" value="Winged helix' DNA-binding domain"/>
    <property type="match status" value="1"/>
</dbReference>
<gene>
    <name evidence="5" type="ORF">NRK68_09130</name>
</gene>
<evidence type="ECO:0000256" key="3">
    <source>
        <dbReference type="ARBA" id="ARBA00023163"/>
    </source>
</evidence>
<dbReference type="Pfam" id="PF00392">
    <property type="entry name" value="GntR"/>
    <property type="match status" value="1"/>
</dbReference>
<proteinExistence type="predicted"/>
<organism evidence="5 6">
    <name type="scientific">Streptomyces yangpuensis</name>
    <dbReference type="NCBI Taxonomy" id="1648182"/>
    <lineage>
        <taxon>Bacteria</taxon>
        <taxon>Bacillati</taxon>
        <taxon>Actinomycetota</taxon>
        <taxon>Actinomycetes</taxon>
        <taxon>Kitasatosporales</taxon>
        <taxon>Streptomycetaceae</taxon>
        <taxon>Streptomyces</taxon>
    </lineage>
</organism>
<dbReference type="SMART" id="SM00866">
    <property type="entry name" value="UTRA"/>
    <property type="match status" value="1"/>
</dbReference>
<reference evidence="5" key="1">
    <citation type="submission" date="2022-08" db="EMBL/GenBank/DDBJ databases">
        <authorList>
            <person name="Tian L."/>
        </authorList>
    </citation>
    <scope>NUCLEOTIDE SEQUENCE</scope>
    <source>
        <strain evidence="5">CM253</strain>
    </source>
</reference>
<dbReference type="Gene3D" id="3.40.1410.10">
    <property type="entry name" value="Chorismate lyase-like"/>
    <property type="match status" value="1"/>
</dbReference>
<dbReference type="Gene3D" id="1.10.10.10">
    <property type="entry name" value="Winged helix-like DNA-binding domain superfamily/Winged helix DNA-binding domain"/>
    <property type="match status" value="1"/>
</dbReference>
<dbReference type="InterPro" id="IPR036390">
    <property type="entry name" value="WH_DNA-bd_sf"/>
</dbReference>
<dbReference type="PANTHER" id="PTHR44846">
    <property type="entry name" value="MANNOSYL-D-GLYCERATE TRANSPORT/METABOLISM SYSTEM REPRESSOR MNGR-RELATED"/>
    <property type="match status" value="1"/>
</dbReference>
<keyword evidence="1" id="KW-0805">Transcription regulation</keyword>
<dbReference type="Pfam" id="PF07702">
    <property type="entry name" value="UTRA"/>
    <property type="match status" value="1"/>
</dbReference>
<dbReference type="GeneID" id="95573623"/>
<evidence type="ECO:0000313" key="5">
    <source>
        <dbReference type="EMBL" id="UUY47366.1"/>
    </source>
</evidence>
<keyword evidence="6" id="KW-1185">Reference proteome</keyword>
<name>A0ABY5PTC8_9ACTN</name>
<evidence type="ECO:0000256" key="2">
    <source>
        <dbReference type="ARBA" id="ARBA00023125"/>
    </source>
</evidence>
<keyword evidence="3" id="KW-0804">Transcription</keyword>
<dbReference type="EMBL" id="CP102514">
    <property type="protein sequence ID" value="UUY47366.1"/>
    <property type="molecule type" value="Genomic_DNA"/>
</dbReference>
<dbReference type="InterPro" id="IPR050679">
    <property type="entry name" value="Bact_HTH_transcr_reg"/>
</dbReference>
<feature type="domain" description="HTH gntR-type" evidence="4">
    <location>
        <begin position="14"/>
        <end position="82"/>
    </location>
</feature>
<evidence type="ECO:0000259" key="4">
    <source>
        <dbReference type="PROSITE" id="PS50949"/>
    </source>
</evidence>
<sequence length="260" mass="27797">MTVPSHEADGGDPRPLHARIAADLREEIMNGDLAAGGNLPSTAQLKTRFDASNATIQKAVHLLKAEGLALGRAGAAVTVRENRQRTVYPARSLAPAPAGAAHPWLAERAEGHPAARSTLLSVAEVRVTGDVRAALRLPEGGPAVCRRQLISIDGEPAELVSSYYPVDIARGTALAEPRRIRGGTPTLLPELGHPPRRSVDRVSARIATQEQYAALRLPGDLPVLRTLRTVYGDGDRPIEVTVMVKAGHLYELSYEFTPDA</sequence>
<protein>
    <submittedName>
        <fullName evidence="5">GntR family transcriptional regulator</fullName>
    </submittedName>
</protein>
<keyword evidence="2" id="KW-0238">DNA-binding</keyword>